<sequence>MAPDLPLLPAAALLALPWAEAPLPVAVIDLAREAAGSDGGACALPPFPVIGLGTPDHPLAPRLDAVVPDHAEAALIVRNCTRNPQAAAVLVQLLRIVAALPPTDALVAESLAYGLLQGGAEHRHWRAARGAAAPVPPGTVAVTRTGDTLAVVMDRPQALNAIDRAMRDALREAFDIAALDPAVRRVTLEGRGRAFSVGAELAEFGTTTDPLVAHAIRRQTLPAHALVRCASRLEARVHGACVGSGLEMAAFAATVLARPSAWFQLPELAMGLIPGAGGCVALTHRIGRALTARLVLSGRRMSAQTALDWGLVDRIVDGPDWAGTAQAAASGVPTA</sequence>
<dbReference type="InterPro" id="IPR029045">
    <property type="entry name" value="ClpP/crotonase-like_dom_sf"/>
</dbReference>
<dbReference type="GO" id="GO:0006635">
    <property type="term" value="P:fatty acid beta-oxidation"/>
    <property type="evidence" value="ECO:0007669"/>
    <property type="project" value="TreeGrafter"/>
</dbReference>
<dbReference type="Proteomes" id="UP000551327">
    <property type="component" value="Unassembled WGS sequence"/>
</dbReference>
<dbReference type="RefSeq" id="WP_185677589.1">
    <property type="nucleotide sequence ID" value="NZ_JACLAX010000001.1"/>
</dbReference>
<dbReference type="InterPro" id="IPR001753">
    <property type="entry name" value="Enoyl-CoA_hydra/iso"/>
</dbReference>
<dbReference type="PANTHER" id="PTHR11941:SF54">
    <property type="entry name" value="ENOYL-COA HYDRATASE, MITOCHONDRIAL"/>
    <property type="match status" value="1"/>
</dbReference>
<comment type="caution">
    <text evidence="1">The sequence shown here is derived from an EMBL/GenBank/DDBJ whole genome shotgun (WGS) entry which is preliminary data.</text>
</comment>
<dbReference type="SUPFAM" id="SSF52096">
    <property type="entry name" value="ClpP/crotonase"/>
    <property type="match status" value="1"/>
</dbReference>
<keyword evidence="1" id="KW-0413">Isomerase</keyword>
<reference evidence="1 2" key="1">
    <citation type="submission" date="2020-08" db="EMBL/GenBank/DDBJ databases">
        <title>The genome sequence of type strain Novosphingobium piscinae KCTC 42194.</title>
        <authorList>
            <person name="Liu Y."/>
        </authorList>
    </citation>
    <scope>NUCLEOTIDE SEQUENCE [LARGE SCALE GENOMIC DNA]</scope>
    <source>
        <strain evidence="1 2">KCTC 42194</strain>
    </source>
</reference>
<accession>A0A7X1FVH4</accession>
<evidence type="ECO:0000313" key="2">
    <source>
        <dbReference type="Proteomes" id="UP000551327"/>
    </source>
</evidence>
<dbReference type="PANTHER" id="PTHR11941">
    <property type="entry name" value="ENOYL-COA HYDRATASE-RELATED"/>
    <property type="match status" value="1"/>
</dbReference>
<organism evidence="1 2">
    <name type="scientific">Novosphingobium piscinae</name>
    <dbReference type="NCBI Taxonomy" id="1507448"/>
    <lineage>
        <taxon>Bacteria</taxon>
        <taxon>Pseudomonadati</taxon>
        <taxon>Pseudomonadota</taxon>
        <taxon>Alphaproteobacteria</taxon>
        <taxon>Sphingomonadales</taxon>
        <taxon>Sphingomonadaceae</taxon>
        <taxon>Novosphingobium</taxon>
    </lineage>
</organism>
<dbReference type="AlphaFoldDB" id="A0A7X1FVH4"/>
<gene>
    <name evidence="1" type="ORF">H7F53_00960</name>
</gene>
<evidence type="ECO:0000313" key="1">
    <source>
        <dbReference type="EMBL" id="MBC2667711.1"/>
    </source>
</evidence>
<protein>
    <submittedName>
        <fullName evidence="1">Enoyl-CoA hydratase/isomerase family protein</fullName>
    </submittedName>
</protein>
<name>A0A7X1FVH4_9SPHN</name>
<dbReference type="GO" id="GO:0016853">
    <property type="term" value="F:isomerase activity"/>
    <property type="evidence" value="ECO:0007669"/>
    <property type="project" value="UniProtKB-KW"/>
</dbReference>
<dbReference type="Pfam" id="PF00378">
    <property type="entry name" value="ECH_1"/>
    <property type="match status" value="1"/>
</dbReference>
<dbReference type="CDD" id="cd06558">
    <property type="entry name" value="crotonase-like"/>
    <property type="match status" value="1"/>
</dbReference>
<dbReference type="Gene3D" id="3.90.226.10">
    <property type="entry name" value="2-enoyl-CoA Hydratase, Chain A, domain 1"/>
    <property type="match status" value="1"/>
</dbReference>
<keyword evidence="2" id="KW-1185">Reference proteome</keyword>
<proteinExistence type="predicted"/>
<dbReference type="EMBL" id="JACLAX010000001">
    <property type="protein sequence ID" value="MBC2667711.1"/>
    <property type="molecule type" value="Genomic_DNA"/>
</dbReference>